<protein>
    <submittedName>
        <fullName evidence="4">D-alanyl-D-alanine carboxypeptidase family protein</fullName>
    </submittedName>
</protein>
<keyword evidence="2" id="KW-0812">Transmembrane</keyword>
<dbReference type="Pfam" id="PF02557">
    <property type="entry name" value="VanY"/>
    <property type="match status" value="1"/>
</dbReference>
<dbReference type="InterPro" id="IPR058193">
    <property type="entry name" value="VanY/YodJ_core_dom"/>
</dbReference>
<keyword evidence="2" id="KW-0472">Membrane</keyword>
<name>A0A4R8W9U3_9MICO</name>
<keyword evidence="4" id="KW-0378">Hydrolase</keyword>
<keyword evidence="4" id="KW-0645">Protease</keyword>
<dbReference type="GO" id="GO:0004180">
    <property type="term" value="F:carboxypeptidase activity"/>
    <property type="evidence" value="ECO:0007669"/>
    <property type="project" value="UniProtKB-KW"/>
</dbReference>
<feature type="domain" description="D-alanyl-D-alanine carboxypeptidase-like core" evidence="3">
    <location>
        <begin position="144"/>
        <end position="272"/>
    </location>
</feature>
<evidence type="ECO:0000313" key="5">
    <source>
        <dbReference type="Proteomes" id="UP000297643"/>
    </source>
</evidence>
<gene>
    <name evidence="4" type="ORF">E3O32_06830</name>
</gene>
<keyword evidence="2" id="KW-1133">Transmembrane helix</keyword>
<dbReference type="CDD" id="cd14852">
    <property type="entry name" value="LD-carboxypeptidase"/>
    <property type="match status" value="1"/>
</dbReference>
<dbReference type="InterPro" id="IPR052179">
    <property type="entry name" value="DD-CPase-like"/>
</dbReference>
<sequence length="300" mass="31903">MLGDVGQEQQPEVSRSVRRRRIVAVTVVVVLFAGGALAIGTISGRAATSLTGAVTRTGHATAQPKAPTSLPMPTPQPTSTGSARPSPAGSQPPAVVPTFNRSARSIDDPTSLWAVVDKVRPLRPADYTPPDLVEVPVPHVWQPMLRAEASTAVVAMFAAFTAETGLQLQSQSSYRSYGTQVDVYNQDVAANGQAFADTSTARPGTSEHQTGLAIDISALPGNCSLDPCFGATPHGQWLAQNAWRFGFLLRYPADKVPITGYGYEPWHFRYIGADLATEMHNTGVTTLEEFFGLPAAPGYN</sequence>
<accession>A0A4R8W9U3</accession>
<dbReference type="Proteomes" id="UP000297643">
    <property type="component" value="Unassembled WGS sequence"/>
</dbReference>
<dbReference type="InterPro" id="IPR009045">
    <property type="entry name" value="Zn_M74/Hedgehog-like"/>
</dbReference>
<keyword evidence="5" id="KW-1185">Reference proteome</keyword>
<evidence type="ECO:0000259" key="3">
    <source>
        <dbReference type="Pfam" id="PF02557"/>
    </source>
</evidence>
<dbReference type="Gene3D" id="3.30.1380.10">
    <property type="match status" value="1"/>
</dbReference>
<keyword evidence="4" id="KW-0121">Carboxypeptidase</keyword>
<dbReference type="PANTHER" id="PTHR34385">
    <property type="entry name" value="D-ALANYL-D-ALANINE CARBOXYPEPTIDASE"/>
    <property type="match status" value="1"/>
</dbReference>
<evidence type="ECO:0000256" key="2">
    <source>
        <dbReference type="SAM" id="Phobius"/>
    </source>
</evidence>
<dbReference type="InterPro" id="IPR003709">
    <property type="entry name" value="VanY-like_core_dom"/>
</dbReference>
<dbReference type="SUPFAM" id="SSF55166">
    <property type="entry name" value="Hedgehog/DD-peptidase"/>
    <property type="match status" value="1"/>
</dbReference>
<feature type="transmembrane region" description="Helical" evidence="2">
    <location>
        <begin position="22"/>
        <end position="42"/>
    </location>
</feature>
<feature type="region of interest" description="Disordered" evidence="1">
    <location>
        <begin position="57"/>
        <end position="102"/>
    </location>
</feature>
<comment type="caution">
    <text evidence="4">The sequence shown here is derived from an EMBL/GenBank/DDBJ whole genome shotgun (WGS) entry which is preliminary data.</text>
</comment>
<dbReference type="AlphaFoldDB" id="A0A4R8W9U3"/>
<evidence type="ECO:0000313" key="4">
    <source>
        <dbReference type="EMBL" id="TFC05421.1"/>
    </source>
</evidence>
<proteinExistence type="predicted"/>
<organism evidence="4 5">
    <name type="scientific">Cryobacterium mannosilyticum</name>
    <dbReference type="NCBI Taxonomy" id="1259190"/>
    <lineage>
        <taxon>Bacteria</taxon>
        <taxon>Bacillati</taxon>
        <taxon>Actinomycetota</taxon>
        <taxon>Actinomycetes</taxon>
        <taxon>Micrococcales</taxon>
        <taxon>Microbacteriaceae</taxon>
        <taxon>Cryobacterium</taxon>
    </lineage>
</organism>
<dbReference type="EMBL" id="SOFM01000016">
    <property type="protein sequence ID" value="TFC05421.1"/>
    <property type="molecule type" value="Genomic_DNA"/>
</dbReference>
<dbReference type="GO" id="GO:0006508">
    <property type="term" value="P:proteolysis"/>
    <property type="evidence" value="ECO:0007669"/>
    <property type="project" value="InterPro"/>
</dbReference>
<reference evidence="4 5" key="1">
    <citation type="submission" date="2019-03" db="EMBL/GenBank/DDBJ databases">
        <title>Genomics of glacier-inhabiting Cryobacterium strains.</title>
        <authorList>
            <person name="Liu Q."/>
            <person name="Xin Y.-H."/>
        </authorList>
    </citation>
    <scope>NUCLEOTIDE SEQUENCE [LARGE SCALE GENOMIC DNA]</scope>
    <source>
        <strain evidence="4 5">RHLT2-21</strain>
    </source>
</reference>
<dbReference type="PANTHER" id="PTHR34385:SF1">
    <property type="entry name" value="PEPTIDOGLYCAN L-ALANYL-D-GLUTAMATE ENDOPEPTIDASE CWLK"/>
    <property type="match status" value="1"/>
</dbReference>
<evidence type="ECO:0000256" key="1">
    <source>
        <dbReference type="SAM" id="MobiDB-lite"/>
    </source>
</evidence>